<dbReference type="Pfam" id="PF04795">
    <property type="entry name" value="PAPA-1"/>
    <property type="match status" value="1"/>
</dbReference>
<proteinExistence type="predicted"/>
<dbReference type="OrthoDB" id="2021186at2759"/>
<dbReference type="InterPro" id="IPR029523">
    <property type="entry name" value="INO80B/Ies2"/>
</dbReference>
<feature type="domain" description="INO80 complex subunit B-like conserved region" evidence="2">
    <location>
        <begin position="152"/>
        <end position="241"/>
    </location>
</feature>
<feature type="region of interest" description="Disordered" evidence="1">
    <location>
        <begin position="1"/>
        <end position="214"/>
    </location>
</feature>
<gene>
    <name evidence="3" type="ORF">AZE42_11505</name>
</gene>
<feature type="compositionally biased region" description="Low complexity" evidence="1">
    <location>
        <begin position="195"/>
        <end position="205"/>
    </location>
</feature>
<organism evidence="3 4">
    <name type="scientific">Rhizopogon vesiculosus</name>
    <dbReference type="NCBI Taxonomy" id="180088"/>
    <lineage>
        <taxon>Eukaryota</taxon>
        <taxon>Fungi</taxon>
        <taxon>Dikarya</taxon>
        <taxon>Basidiomycota</taxon>
        <taxon>Agaricomycotina</taxon>
        <taxon>Agaricomycetes</taxon>
        <taxon>Agaricomycetidae</taxon>
        <taxon>Boletales</taxon>
        <taxon>Suillineae</taxon>
        <taxon>Rhizopogonaceae</taxon>
        <taxon>Rhizopogon</taxon>
    </lineage>
</organism>
<dbReference type="STRING" id="180088.A0A1J8QEN1"/>
<dbReference type="EMBL" id="LVVM01000704">
    <property type="protein sequence ID" value="OJA20142.1"/>
    <property type="molecule type" value="Genomic_DNA"/>
</dbReference>
<feature type="compositionally biased region" description="Basic and acidic residues" evidence="1">
    <location>
        <begin position="147"/>
        <end position="179"/>
    </location>
</feature>
<dbReference type="PANTHER" id="PTHR21561:SF12">
    <property type="entry name" value="INO80 COMPLEX SUBUNIT B"/>
    <property type="match status" value="1"/>
</dbReference>
<accession>A0A1J8QEN1</accession>
<dbReference type="AlphaFoldDB" id="A0A1J8QEN1"/>
<protein>
    <recommendedName>
        <fullName evidence="2">INO80 complex subunit B-like conserved region domain-containing protein</fullName>
    </recommendedName>
</protein>
<name>A0A1J8QEN1_9AGAM</name>
<keyword evidence="4" id="KW-1185">Reference proteome</keyword>
<feature type="compositionally biased region" description="Polar residues" evidence="1">
    <location>
        <begin position="129"/>
        <end position="140"/>
    </location>
</feature>
<dbReference type="PANTHER" id="PTHR21561">
    <property type="entry name" value="INO80 COMPLEX SUBUNIT B"/>
    <property type="match status" value="1"/>
</dbReference>
<dbReference type="InterPro" id="IPR006880">
    <property type="entry name" value="INO80B_C"/>
</dbReference>
<reference evidence="3 4" key="1">
    <citation type="submission" date="2016-03" db="EMBL/GenBank/DDBJ databases">
        <title>Comparative genomics of the ectomycorrhizal sister species Rhizopogon vinicolor and Rhizopogon vesiculosus (Basidiomycota: Boletales) reveals a divergence of the mating type B locus.</title>
        <authorList>
            <person name="Mujic A.B."/>
            <person name="Kuo A."/>
            <person name="Tritt A."/>
            <person name="Lipzen A."/>
            <person name="Chen C."/>
            <person name="Johnson J."/>
            <person name="Sharma A."/>
            <person name="Barry K."/>
            <person name="Grigoriev I.V."/>
            <person name="Spatafora J.W."/>
        </authorList>
    </citation>
    <scope>NUCLEOTIDE SEQUENCE [LARGE SCALE GENOMIC DNA]</scope>
    <source>
        <strain evidence="3 4">AM-OR11-056</strain>
    </source>
</reference>
<sequence length="321" mass="35370">MQMSDSGSDAEMEIDGVNQKVQDENYDNEGEEEKLEPEDEEDEEPEPEQEVEQEDAPESEEASPPPSPPKQPRLKIKLKLPSVPSTEDTASRGRSGDIDVESEDEDDEEEAVGSTRPMTSRQAVLASVVGSSHVSLSTGESSRKKKQLTESELALRREETARKRRNLTEKKLEDEKAETINRLLKKQSKSKAKRSALSTAEASASEGEREVEQEEKEIVLPTAWRWVSSTRPLVTSSTPEPDGVAEGKMHLTLGVPVSVLPTALLAPLPPPLSPKEKPQCDVPGCTEVRKYRLVRDWVRGACGLIHLKALEAEAGARMEVS</sequence>
<dbReference type="GO" id="GO:0031011">
    <property type="term" value="C:Ino80 complex"/>
    <property type="evidence" value="ECO:0007669"/>
    <property type="project" value="InterPro"/>
</dbReference>
<feature type="compositionally biased region" description="Acidic residues" evidence="1">
    <location>
        <begin position="24"/>
        <end position="61"/>
    </location>
</feature>
<evidence type="ECO:0000259" key="2">
    <source>
        <dbReference type="SMART" id="SM01406"/>
    </source>
</evidence>
<feature type="compositionally biased region" description="Acidic residues" evidence="1">
    <location>
        <begin position="98"/>
        <end position="111"/>
    </location>
</feature>
<evidence type="ECO:0000256" key="1">
    <source>
        <dbReference type="SAM" id="MobiDB-lite"/>
    </source>
</evidence>
<dbReference type="SMART" id="SM01406">
    <property type="entry name" value="PAPA-1"/>
    <property type="match status" value="1"/>
</dbReference>
<comment type="caution">
    <text evidence="3">The sequence shown here is derived from an EMBL/GenBank/DDBJ whole genome shotgun (WGS) entry which is preliminary data.</text>
</comment>
<evidence type="ECO:0000313" key="4">
    <source>
        <dbReference type="Proteomes" id="UP000183567"/>
    </source>
</evidence>
<feature type="compositionally biased region" description="Basic residues" evidence="1">
    <location>
        <begin position="183"/>
        <end position="194"/>
    </location>
</feature>
<dbReference type="GO" id="GO:0006338">
    <property type="term" value="P:chromatin remodeling"/>
    <property type="evidence" value="ECO:0007669"/>
    <property type="project" value="InterPro"/>
</dbReference>
<dbReference type="Proteomes" id="UP000183567">
    <property type="component" value="Unassembled WGS sequence"/>
</dbReference>
<evidence type="ECO:0000313" key="3">
    <source>
        <dbReference type="EMBL" id="OJA20142.1"/>
    </source>
</evidence>